<comment type="similarity">
    <text evidence="1">Belongs to the CapA family.</text>
</comment>
<feature type="compositionally biased region" description="Low complexity" evidence="2">
    <location>
        <begin position="52"/>
        <end position="64"/>
    </location>
</feature>
<evidence type="ECO:0000256" key="3">
    <source>
        <dbReference type="SAM" id="Phobius"/>
    </source>
</evidence>
<reference evidence="5 6" key="1">
    <citation type="submission" date="2015-07" db="EMBL/GenBank/DDBJ databases">
        <title>Draft genome sequences of 17 French Clostridium botulinum group III.</title>
        <authorList>
            <person name="Woudstra C."/>
            <person name="Le Marechal C."/>
            <person name="Souillard R."/>
            <person name="Bayon-Auboyer M.-H."/>
            <person name="Dessouter D."/>
            <person name="Fach P."/>
        </authorList>
    </citation>
    <scope>NUCLEOTIDE SEQUENCE [LARGE SCALE GENOMIC DNA]</scope>
    <source>
        <strain evidence="5 6">12LNRI-CD</strain>
    </source>
</reference>
<evidence type="ECO:0000256" key="1">
    <source>
        <dbReference type="ARBA" id="ARBA00005662"/>
    </source>
</evidence>
<dbReference type="PANTHER" id="PTHR33393">
    <property type="entry name" value="POLYGLUTAMINE SYNTHESIS ACCESSORY PROTEIN RV0574C-RELATED"/>
    <property type="match status" value="1"/>
</dbReference>
<dbReference type="SUPFAM" id="SSF56300">
    <property type="entry name" value="Metallo-dependent phosphatases"/>
    <property type="match status" value="1"/>
</dbReference>
<dbReference type="OrthoDB" id="9810906at2"/>
<comment type="caution">
    <text evidence="5">The sequence shown here is derived from an EMBL/GenBank/DDBJ whole genome shotgun (WGS) entry which is preliminary data.</text>
</comment>
<sequence length="400" mass="45303">MNTQRINKKKHKSKKLKRIIIFFSFVFILGFLGGNITHKVYSLFKVTSHPKNTSSNTNSSLELSSKGKESKTSSNGQASSFKKSEEILLSSVGDCTLGRDDKYSYEGSLPHVLKQHNNDYSYVFKNVNSIFKNDDITIANFEGTLTTSNAKAVKRFTFKAPMEYAKILTSANIEGVNLSNNHIKDYLEQGFEDTKIALKKENINFFGEDNIWIKEIRGIKFGFLGYKGFSDTPDLLEKIKNDIDKLKKQNCIVIINFHWGNEGNYTPNTTQQNIAHYSIDNGADLIIGHHPHVLQGIEKYNNKLIFYSMGNFAFGGNKNPRDKDSIITQIKFKISDSTLKSYDFKIIPCKISSVNYKNDYCPTPAQGNEKSNILNKINNLSKKLNLDINIDGNFNTVSME</sequence>
<protein>
    <submittedName>
        <fullName evidence="5">Capsule biosynthesis protein CapA</fullName>
    </submittedName>
</protein>
<proteinExistence type="inferred from homology"/>
<evidence type="ECO:0000256" key="2">
    <source>
        <dbReference type="SAM" id="MobiDB-lite"/>
    </source>
</evidence>
<keyword evidence="3" id="KW-1133">Transmembrane helix</keyword>
<dbReference type="SMART" id="SM00854">
    <property type="entry name" value="PGA_cap"/>
    <property type="match status" value="1"/>
</dbReference>
<gene>
    <name evidence="5" type="ORF">ADU74_04110</name>
</gene>
<dbReference type="InterPro" id="IPR019079">
    <property type="entry name" value="Capsule_synth_CapA"/>
</dbReference>
<dbReference type="Proteomes" id="UP000037540">
    <property type="component" value="Unassembled WGS sequence"/>
</dbReference>
<dbReference type="RefSeq" id="WP_013724968.1">
    <property type="nucleotide sequence ID" value="NZ_LGVO01000072.1"/>
</dbReference>
<dbReference type="EMBL" id="LGVR01000017">
    <property type="protein sequence ID" value="KOA89431.1"/>
    <property type="molecule type" value="Genomic_DNA"/>
</dbReference>
<dbReference type="Pfam" id="PF09587">
    <property type="entry name" value="PGA_cap"/>
    <property type="match status" value="1"/>
</dbReference>
<keyword evidence="3" id="KW-0812">Transmembrane</keyword>
<dbReference type="InterPro" id="IPR052169">
    <property type="entry name" value="CW_Biosynth-Accessory"/>
</dbReference>
<organism evidence="5 6">
    <name type="scientific">Clostridium botulinum</name>
    <dbReference type="NCBI Taxonomy" id="1491"/>
    <lineage>
        <taxon>Bacteria</taxon>
        <taxon>Bacillati</taxon>
        <taxon>Bacillota</taxon>
        <taxon>Clostridia</taxon>
        <taxon>Eubacteriales</taxon>
        <taxon>Clostridiaceae</taxon>
        <taxon>Clostridium</taxon>
    </lineage>
</organism>
<dbReference type="PANTHER" id="PTHR33393:SF11">
    <property type="entry name" value="POLYGLUTAMINE SYNTHESIS ACCESSORY PROTEIN RV0574C-RELATED"/>
    <property type="match status" value="1"/>
</dbReference>
<dbReference type="Gene3D" id="3.60.21.10">
    <property type="match status" value="1"/>
</dbReference>
<feature type="transmembrane region" description="Helical" evidence="3">
    <location>
        <begin position="20"/>
        <end position="41"/>
    </location>
</feature>
<evidence type="ECO:0000259" key="4">
    <source>
        <dbReference type="SMART" id="SM00854"/>
    </source>
</evidence>
<feature type="region of interest" description="Disordered" evidence="2">
    <location>
        <begin position="49"/>
        <end position="79"/>
    </location>
</feature>
<keyword evidence="3" id="KW-0472">Membrane</keyword>
<dbReference type="CDD" id="cd07381">
    <property type="entry name" value="MPP_CapA"/>
    <property type="match status" value="1"/>
</dbReference>
<evidence type="ECO:0000313" key="5">
    <source>
        <dbReference type="EMBL" id="KOA89431.1"/>
    </source>
</evidence>
<dbReference type="AlphaFoldDB" id="A0A9Q1UZT8"/>
<feature type="domain" description="Capsule synthesis protein CapA" evidence="4">
    <location>
        <begin position="88"/>
        <end position="316"/>
    </location>
</feature>
<accession>A0A9Q1UZT8</accession>
<name>A0A9Q1UZT8_CLOBO</name>
<evidence type="ECO:0000313" key="6">
    <source>
        <dbReference type="Proteomes" id="UP000037540"/>
    </source>
</evidence>
<dbReference type="InterPro" id="IPR029052">
    <property type="entry name" value="Metallo-depent_PP-like"/>
</dbReference>